<keyword evidence="2" id="KW-1185">Reference proteome</keyword>
<dbReference type="OrthoDB" id="2837165at2759"/>
<organism evidence="1 2">
    <name type="scientific">Neolentinus lepideus HHB14362 ss-1</name>
    <dbReference type="NCBI Taxonomy" id="1314782"/>
    <lineage>
        <taxon>Eukaryota</taxon>
        <taxon>Fungi</taxon>
        <taxon>Dikarya</taxon>
        <taxon>Basidiomycota</taxon>
        <taxon>Agaricomycotina</taxon>
        <taxon>Agaricomycetes</taxon>
        <taxon>Gloeophyllales</taxon>
        <taxon>Gloeophyllaceae</taxon>
        <taxon>Neolentinus</taxon>
    </lineage>
</organism>
<dbReference type="Proteomes" id="UP000076761">
    <property type="component" value="Unassembled WGS sequence"/>
</dbReference>
<sequence length="53" mass="6230">SPGDPASWPLDQREERSAKTVFEKPLHLEFVFDVCLDHQSLKRSHDEHSKDRQ</sequence>
<evidence type="ECO:0000313" key="1">
    <source>
        <dbReference type="EMBL" id="KZT23953.1"/>
    </source>
</evidence>
<accession>A0A165RKQ1</accession>
<reference evidence="1 2" key="1">
    <citation type="journal article" date="2016" name="Mol. Biol. Evol.">
        <title>Comparative Genomics of Early-Diverging Mushroom-Forming Fungi Provides Insights into the Origins of Lignocellulose Decay Capabilities.</title>
        <authorList>
            <person name="Nagy L.G."/>
            <person name="Riley R."/>
            <person name="Tritt A."/>
            <person name="Adam C."/>
            <person name="Daum C."/>
            <person name="Floudas D."/>
            <person name="Sun H."/>
            <person name="Yadav J.S."/>
            <person name="Pangilinan J."/>
            <person name="Larsson K.H."/>
            <person name="Matsuura K."/>
            <person name="Barry K."/>
            <person name="Labutti K."/>
            <person name="Kuo R."/>
            <person name="Ohm R.A."/>
            <person name="Bhattacharya S.S."/>
            <person name="Shirouzu T."/>
            <person name="Yoshinaga Y."/>
            <person name="Martin F.M."/>
            <person name="Grigoriev I.V."/>
            <person name="Hibbett D.S."/>
        </authorList>
    </citation>
    <scope>NUCLEOTIDE SEQUENCE [LARGE SCALE GENOMIC DNA]</scope>
    <source>
        <strain evidence="1 2">HHB14362 ss-1</strain>
    </source>
</reference>
<dbReference type="AlphaFoldDB" id="A0A165RKQ1"/>
<proteinExistence type="predicted"/>
<name>A0A165RKQ1_9AGAM</name>
<gene>
    <name evidence="1" type="ORF">NEOLEDRAFT_1068456</name>
</gene>
<feature type="non-terminal residue" evidence="1">
    <location>
        <position position="1"/>
    </location>
</feature>
<dbReference type="InParanoid" id="A0A165RKQ1"/>
<protein>
    <submittedName>
        <fullName evidence="1">Uncharacterized protein</fullName>
    </submittedName>
</protein>
<dbReference type="EMBL" id="KV425581">
    <property type="protein sequence ID" value="KZT23953.1"/>
    <property type="molecule type" value="Genomic_DNA"/>
</dbReference>
<evidence type="ECO:0000313" key="2">
    <source>
        <dbReference type="Proteomes" id="UP000076761"/>
    </source>
</evidence>